<dbReference type="EC" id="2.4.-.-" evidence="3"/>
<dbReference type="GO" id="GO:0005829">
    <property type="term" value="C:cytosol"/>
    <property type="evidence" value="ECO:0007669"/>
    <property type="project" value="TreeGrafter"/>
</dbReference>
<evidence type="ECO:0000313" key="4">
    <source>
        <dbReference type="EMBL" id="SOH05688.1"/>
    </source>
</evidence>
<dbReference type="GO" id="GO:0008713">
    <property type="term" value="F:ADP-heptose-lipopolysaccharide heptosyltransferase activity"/>
    <property type="evidence" value="ECO:0007669"/>
    <property type="project" value="TreeGrafter"/>
</dbReference>
<reference evidence="3" key="1">
    <citation type="journal article" date="2006" name="Nature">
        <title>Deciphering the evolution and metabolism of an anammox bacterium from a community genome.</title>
        <authorList>
            <person name="Strous M."/>
            <person name="Pelletier E."/>
            <person name="Mangenot S."/>
            <person name="Rattei T."/>
            <person name="Lehner A."/>
            <person name="Taylor M.W."/>
            <person name="Horn M."/>
            <person name="Daims H."/>
            <person name="Bartol-Mavel D."/>
            <person name="Wincker P."/>
            <person name="Barbe V."/>
            <person name="Fonknechten N."/>
            <person name="Vallenet D."/>
            <person name="Segurens B."/>
            <person name="Schenowitz-Truong C."/>
            <person name="Medigue C."/>
            <person name="Collingro A."/>
            <person name="Snel B."/>
            <person name="Dutilh B.E."/>
            <person name="OpDenCamp H.J.M."/>
            <person name="vanDerDrift C."/>
            <person name="Cirpus I."/>
            <person name="vanDePas-Schoonen K.T."/>
            <person name="Harhangi H.R."/>
            <person name="vanNiftrik L."/>
            <person name="Schmid M."/>
            <person name="Keltjens J."/>
            <person name="vanDeVossenberg J."/>
            <person name="Kartal B."/>
            <person name="Meier H."/>
            <person name="Frishman D."/>
            <person name="Huynen M.A."/>
            <person name="Mewes H."/>
            <person name="Weissenbach J."/>
            <person name="Jetten M.S.M."/>
            <person name="Wagner M."/>
            <person name="LePaslier D."/>
        </authorList>
    </citation>
    <scope>NUCLEOTIDE SEQUENCE</scope>
</reference>
<keyword evidence="1 3" id="KW-0328">Glycosyltransferase</keyword>
<dbReference type="InterPro" id="IPR051199">
    <property type="entry name" value="LPS_LOS_Heptosyltrfase"/>
</dbReference>
<name>Q1PUP6_KUEST</name>
<dbReference type="CDD" id="cd03789">
    <property type="entry name" value="GT9_LPS_heptosyltransferase"/>
    <property type="match status" value="1"/>
</dbReference>
<evidence type="ECO:0000256" key="2">
    <source>
        <dbReference type="ARBA" id="ARBA00022679"/>
    </source>
</evidence>
<reference evidence="5" key="3">
    <citation type="submission" date="2017-10" db="EMBL/GenBank/DDBJ databases">
        <authorList>
            <person name="Frank J."/>
        </authorList>
    </citation>
    <scope>NUCLEOTIDE SEQUENCE [LARGE SCALE GENOMIC DNA]</scope>
</reference>
<keyword evidence="2 3" id="KW-0808">Transferase</keyword>
<dbReference type="EMBL" id="LT934425">
    <property type="protein sequence ID" value="SOH05688.1"/>
    <property type="molecule type" value="Genomic_DNA"/>
</dbReference>
<dbReference type="KEGG" id="kst:KSMBR1_3211"/>
<dbReference type="InterPro" id="IPR002201">
    <property type="entry name" value="Glyco_trans_9"/>
</dbReference>
<dbReference type="Pfam" id="PF01075">
    <property type="entry name" value="Glyco_transf_9"/>
    <property type="match status" value="1"/>
</dbReference>
<dbReference type="PANTHER" id="PTHR30160:SF1">
    <property type="entry name" value="LIPOPOLYSACCHARIDE 1,2-N-ACETYLGLUCOSAMINETRANSFERASE-RELATED"/>
    <property type="match status" value="1"/>
</dbReference>
<evidence type="ECO:0000313" key="5">
    <source>
        <dbReference type="Proteomes" id="UP000221734"/>
    </source>
</evidence>
<organism evidence="3">
    <name type="scientific">Kuenenia stuttgartiensis</name>
    <dbReference type="NCBI Taxonomy" id="174633"/>
    <lineage>
        <taxon>Bacteria</taxon>
        <taxon>Pseudomonadati</taxon>
        <taxon>Planctomycetota</taxon>
        <taxon>Candidatus Brocadiia</taxon>
        <taxon>Candidatus Brocadiales</taxon>
        <taxon>Candidatus Brocadiaceae</taxon>
        <taxon>Candidatus Kuenenia</taxon>
    </lineage>
</organism>
<dbReference type="AlphaFoldDB" id="Q1PUP6"/>
<dbReference type="SUPFAM" id="SSF53756">
    <property type="entry name" value="UDP-Glycosyltransferase/glycogen phosphorylase"/>
    <property type="match status" value="1"/>
</dbReference>
<reference evidence="3" key="2">
    <citation type="submission" date="2006-01" db="EMBL/GenBank/DDBJ databases">
        <authorList>
            <person name="Genoscope"/>
        </authorList>
    </citation>
    <scope>NUCLEOTIDE SEQUENCE</scope>
</reference>
<dbReference type="Proteomes" id="UP000221734">
    <property type="component" value="Chromosome Kuenenia_stuttgartiensis_MBR1"/>
</dbReference>
<gene>
    <name evidence="3" type="primary">rfaF</name>
    <name evidence="4" type="ORF">KSMBR1_3211</name>
    <name evidence="3" type="ORF">kustb0203</name>
</gene>
<protein>
    <submittedName>
        <fullName evidence="3">Similar to ADP-heptose-LPS heptosyltransferase II</fullName>
        <ecNumber evidence="3">2.4.-.-</ecNumber>
    </submittedName>
</protein>
<evidence type="ECO:0000313" key="3">
    <source>
        <dbReference type="EMBL" id="CAJ70948.1"/>
    </source>
</evidence>
<dbReference type="PANTHER" id="PTHR30160">
    <property type="entry name" value="TETRAACYLDISACCHARIDE 4'-KINASE-RELATED"/>
    <property type="match status" value="1"/>
</dbReference>
<keyword evidence="5" id="KW-1185">Reference proteome</keyword>
<dbReference type="Gene3D" id="3.40.50.2000">
    <property type="entry name" value="Glycogen Phosphorylase B"/>
    <property type="match status" value="2"/>
</dbReference>
<dbReference type="GO" id="GO:0009244">
    <property type="term" value="P:lipopolysaccharide core region biosynthetic process"/>
    <property type="evidence" value="ECO:0007669"/>
    <property type="project" value="TreeGrafter"/>
</dbReference>
<reference evidence="4" key="4">
    <citation type="submission" date="2017-10" db="EMBL/GenBank/DDBJ databases">
        <authorList>
            <person name="Banno H."/>
            <person name="Chua N.-H."/>
        </authorList>
    </citation>
    <scope>NUCLEOTIDE SEQUENCE [LARGE SCALE GENOMIC DNA]</scope>
    <source>
        <strain evidence="4">Kuenenia_mbr1_ru-nijmegen</strain>
    </source>
</reference>
<proteinExistence type="predicted"/>
<evidence type="ECO:0000256" key="1">
    <source>
        <dbReference type="ARBA" id="ARBA00022676"/>
    </source>
</evidence>
<accession>Q1PUP6</accession>
<dbReference type="CAZy" id="GT9">
    <property type="family name" value="Glycosyltransferase Family 9"/>
</dbReference>
<dbReference type="EMBL" id="CT573074">
    <property type="protein sequence ID" value="CAJ70948.1"/>
    <property type="molecule type" value="Genomic_DNA"/>
</dbReference>
<sequence length="364" mass="41156">MAAKQMSSNILLIKTHAFGDVLLTTPAIHAIYKNNPANKIYYLTGRWSSEALYNNPYLTKTFRLDDDALFGKKLYKIIPLILELRKYKFEAIIIFSASKYIHFLSWLIGATTRVGFGNSSFITHKICPSVLQNDYAARAYNTLLEPLCIPCNGTKLDFQIKEVCIPENLSTFLEKYKSNVIGLFCGGGKNPRDTVLIKQWGAKKFIELAKLLSADGYGFLLFGSMDDRKINTTLKDELNDAIFDLSGQYSFNETGYLMKLCRLFVTNDSAPFHISYALTIPTVCIFGPSNSKLLSPQLPFCRYIQSRVECSPCYGNDIFIGCANPICMENISANDVYKECKSLLSKNFNYENVIRFVGTQQQRI</sequence>